<keyword evidence="3" id="KW-0732">Signal</keyword>
<keyword evidence="1" id="KW-0479">Metal-binding</keyword>
<dbReference type="GO" id="GO:0046872">
    <property type="term" value="F:metal ion binding"/>
    <property type="evidence" value="ECO:0007669"/>
    <property type="project" value="UniProtKB-KW"/>
</dbReference>
<dbReference type="PANTHER" id="PTHR11474:SF126">
    <property type="entry name" value="TYROSINASE-LIKE PROTEIN TYR-1-RELATED"/>
    <property type="match status" value="1"/>
</dbReference>
<feature type="chain" id="PRO_5041222489" description="Tyrosinase copper-binding domain-containing protein" evidence="3">
    <location>
        <begin position="16"/>
        <end position="324"/>
    </location>
</feature>
<evidence type="ECO:0000256" key="3">
    <source>
        <dbReference type="SAM" id="SignalP"/>
    </source>
</evidence>
<dbReference type="EMBL" id="JAULSU010000004">
    <property type="protein sequence ID" value="KAK0618887.1"/>
    <property type="molecule type" value="Genomic_DNA"/>
</dbReference>
<proteinExistence type="predicted"/>
<dbReference type="Pfam" id="PF00264">
    <property type="entry name" value="Tyrosinase"/>
    <property type="match status" value="1"/>
</dbReference>
<dbReference type="AlphaFoldDB" id="A0AA39WNX7"/>
<accession>A0AA39WNX7</accession>
<keyword evidence="2" id="KW-0186">Copper</keyword>
<dbReference type="InterPro" id="IPR008922">
    <property type="entry name" value="Di-copper_centre_dom_sf"/>
</dbReference>
<dbReference type="InterPro" id="IPR050316">
    <property type="entry name" value="Tyrosinase/Hemocyanin"/>
</dbReference>
<evidence type="ECO:0000256" key="2">
    <source>
        <dbReference type="ARBA" id="ARBA00023008"/>
    </source>
</evidence>
<name>A0AA39WNX7_9PEZI</name>
<dbReference type="SUPFAM" id="SSF48056">
    <property type="entry name" value="Di-copper centre-containing domain"/>
    <property type="match status" value="1"/>
</dbReference>
<feature type="domain" description="Tyrosinase copper-binding" evidence="4">
    <location>
        <begin position="253"/>
        <end position="264"/>
    </location>
</feature>
<gene>
    <name evidence="5" type="ORF">B0T14DRAFT_429806</name>
</gene>
<dbReference type="Proteomes" id="UP001175000">
    <property type="component" value="Unassembled WGS sequence"/>
</dbReference>
<evidence type="ECO:0000313" key="5">
    <source>
        <dbReference type="EMBL" id="KAK0618887.1"/>
    </source>
</evidence>
<dbReference type="Gene3D" id="1.10.1280.10">
    <property type="entry name" value="Di-copper center containing domain from catechol oxidase"/>
    <property type="match status" value="1"/>
</dbReference>
<protein>
    <recommendedName>
        <fullName evidence="4">Tyrosinase copper-binding domain-containing protein</fullName>
    </recommendedName>
</protein>
<comment type="caution">
    <text evidence="5">The sequence shown here is derived from an EMBL/GenBank/DDBJ whole genome shotgun (WGS) entry which is preliminary data.</text>
</comment>
<sequence>MKIFQLTAIAAAVLALPLEEGIAARQTPSCTSPKLRKNWAAATATEKQAYIDAVLCLPTLPSRLNVSTHDNLYDDFTYIHTQLSTPQRIHAEPVFLPWHRYFIQVYEDALTECGYTGAAMYWDWVADSGAPASAAVWDPVLGFGGNGSASSDNSPDKWRVVDGPFRDLRPTYWSTLDQPDPHYLSRDFFPAIPQAGFQEMLGWQYDQSVMDTITPLTTYLEFRIQLESRPHAVVHFAIGGSRGDMGPFTSPNDPMFFLHHTMVDKIWWQWQHDDFANRKLAYEGTRNDGLAASLDDLMPMLGLADDKTVRDYMDTEGGPLCYTY</sequence>
<dbReference type="GO" id="GO:0016491">
    <property type="term" value="F:oxidoreductase activity"/>
    <property type="evidence" value="ECO:0007669"/>
    <property type="project" value="InterPro"/>
</dbReference>
<evidence type="ECO:0000313" key="6">
    <source>
        <dbReference type="Proteomes" id="UP001175000"/>
    </source>
</evidence>
<dbReference type="PANTHER" id="PTHR11474">
    <property type="entry name" value="TYROSINASE FAMILY MEMBER"/>
    <property type="match status" value="1"/>
</dbReference>
<dbReference type="InterPro" id="IPR002227">
    <property type="entry name" value="Tyrosinase_Cu-bd"/>
</dbReference>
<evidence type="ECO:0000256" key="1">
    <source>
        <dbReference type="ARBA" id="ARBA00022723"/>
    </source>
</evidence>
<reference evidence="5" key="1">
    <citation type="submission" date="2023-06" db="EMBL/GenBank/DDBJ databases">
        <title>Genome-scale phylogeny and comparative genomics of the fungal order Sordariales.</title>
        <authorList>
            <consortium name="Lawrence Berkeley National Laboratory"/>
            <person name="Hensen N."/>
            <person name="Bonometti L."/>
            <person name="Westerberg I."/>
            <person name="Brannstrom I.O."/>
            <person name="Guillou S."/>
            <person name="Cros-Aarteil S."/>
            <person name="Calhoun S."/>
            <person name="Haridas S."/>
            <person name="Kuo A."/>
            <person name="Mondo S."/>
            <person name="Pangilinan J."/>
            <person name="Riley R."/>
            <person name="Labutti K."/>
            <person name="Andreopoulos B."/>
            <person name="Lipzen A."/>
            <person name="Chen C."/>
            <person name="Yanf M."/>
            <person name="Daum C."/>
            <person name="Ng V."/>
            <person name="Clum A."/>
            <person name="Steindorff A."/>
            <person name="Ohm R."/>
            <person name="Martin F."/>
            <person name="Silar P."/>
            <person name="Natvig D."/>
            <person name="Lalanne C."/>
            <person name="Gautier V."/>
            <person name="Ament-Velasquez S.L."/>
            <person name="Kruys A."/>
            <person name="Hutchinson M.I."/>
            <person name="Powell A.J."/>
            <person name="Barry K."/>
            <person name="Miller A.N."/>
            <person name="Grigoriev I.V."/>
            <person name="Debuchy R."/>
            <person name="Gladieux P."/>
            <person name="Thoren M.H."/>
            <person name="Johannesson H."/>
        </authorList>
    </citation>
    <scope>NUCLEOTIDE SEQUENCE</scope>
    <source>
        <strain evidence="5">CBS 606.72</strain>
    </source>
</reference>
<feature type="signal peptide" evidence="3">
    <location>
        <begin position="1"/>
        <end position="15"/>
    </location>
</feature>
<organism evidence="5 6">
    <name type="scientific">Immersiella caudata</name>
    <dbReference type="NCBI Taxonomy" id="314043"/>
    <lineage>
        <taxon>Eukaryota</taxon>
        <taxon>Fungi</taxon>
        <taxon>Dikarya</taxon>
        <taxon>Ascomycota</taxon>
        <taxon>Pezizomycotina</taxon>
        <taxon>Sordariomycetes</taxon>
        <taxon>Sordariomycetidae</taxon>
        <taxon>Sordariales</taxon>
        <taxon>Lasiosphaeriaceae</taxon>
        <taxon>Immersiella</taxon>
    </lineage>
</organism>
<keyword evidence="6" id="KW-1185">Reference proteome</keyword>
<evidence type="ECO:0000259" key="4">
    <source>
        <dbReference type="PROSITE" id="PS00498"/>
    </source>
</evidence>
<dbReference type="PRINTS" id="PR00092">
    <property type="entry name" value="TYROSINASE"/>
</dbReference>
<dbReference type="PROSITE" id="PS00498">
    <property type="entry name" value="TYROSINASE_2"/>
    <property type="match status" value="1"/>
</dbReference>